<reference evidence="3" key="1">
    <citation type="journal article" date="2017" name="Genome Biol.">
        <title>Comparative genomics reveals high biological diversity and specific adaptations in the industrially and medically important fungal genus Aspergillus.</title>
        <authorList>
            <person name="de Vries R.P."/>
            <person name="Riley R."/>
            <person name="Wiebenga A."/>
            <person name="Aguilar-Osorio G."/>
            <person name="Amillis S."/>
            <person name="Uchima C.A."/>
            <person name="Anderluh G."/>
            <person name="Asadollahi M."/>
            <person name="Askin M."/>
            <person name="Barry K."/>
            <person name="Battaglia E."/>
            <person name="Bayram O."/>
            <person name="Benocci T."/>
            <person name="Braus-Stromeyer S.A."/>
            <person name="Caldana C."/>
            <person name="Canovas D."/>
            <person name="Cerqueira G.C."/>
            <person name="Chen F."/>
            <person name="Chen W."/>
            <person name="Choi C."/>
            <person name="Clum A."/>
            <person name="Dos Santos R.A."/>
            <person name="Damasio A.R."/>
            <person name="Diallinas G."/>
            <person name="Emri T."/>
            <person name="Fekete E."/>
            <person name="Flipphi M."/>
            <person name="Freyberg S."/>
            <person name="Gallo A."/>
            <person name="Gournas C."/>
            <person name="Habgood R."/>
            <person name="Hainaut M."/>
            <person name="Harispe M.L."/>
            <person name="Henrissat B."/>
            <person name="Hilden K.S."/>
            <person name="Hope R."/>
            <person name="Hossain A."/>
            <person name="Karabika E."/>
            <person name="Karaffa L."/>
            <person name="Karanyi Z."/>
            <person name="Krasevec N."/>
            <person name="Kuo A."/>
            <person name="Kusch H."/>
            <person name="LaButti K."/>
            <person name="Lagendijk E.L."/>
            <person name="Lapidus A."/>
            <person name="Levasseur A."/>
            <person name="Lindquist E."/>
            <person name="Lipzen A."/>
            <person name="Logrieco A.F."/>
            <person name="MacCabe A."/>
            <person name="Maekelae M.R."/>
            <person name="Malavazi I."/>
            <person name="Melin P."/>
            <person name="Meyer V."/>
            <person name="Mielnichuk N."/>
            <person name="Miskei M."/>
            <person name="Molnar A.P."/>
            <person name="Mule G."/>
            <person name="Ngan C.Y."/>
            <person name="Orejas M."/>
            <person name="Orosz E."/>
            <person name="Ouedraogo J.P."/>
            <person name="Overkamp K.M."/>
            <person name="Park H.-S."/>
            <person name="Perrone G."/>
            <person name="Piumi F."/>
            <person name="Punt P.J."/>
            <person name="Ram A.F."/>
            <person name="Ramon A."/>
            <person name="Rauscher S."/>
            <person name="Record E."/>
            <person name="Riano-Pachon D.M."/>
            <person name="Robert V."/>
            <person name="Roehrig J."/>
            <person name="Ruller R."/>
            <person name="Salamov A."/>
            <person name="Salih N.S."/>
            <person name="Samson R.A."/>
            <person name="Sandor E."/>
            <person name="Sanguinetti M."/>
            <person name="Schuetze T."/>
            <person name="Sepcic K."/>
            <person name="Shelest E."/>
            <person name="Sherlock G."/>
            <person name="Sophianopoulou V."/>
            <person name="Squina F.M."/>
            <person name="Sun H."/>
            <person name="Susca A."/>
            <person name="Todd R.B."/>
            <person name="Tsang A."/>
            <person name="Unkles S.E."/>
            <person name="van de Wiele N."/>
            <person name="van Rossen-Uffink D."/>
            <person name="Oliveira J.V."/>
            <person name="Vesth T.C."/>
            <person name="Visser J."/>
            <person name="Yu J.-H."/>
            <person name="Zhou M."/>
            <person name="Andersen M.R."/>
            <person name="Archer D.B."/>
            <person name="Baker S.E."/>
            <person name="Benoit I."/>
            <person name="Brakhage A.A."/>
            <person name="Braus G.H."/>
            <person name="Fischer R."/>
            <person name="Frisvad J.C."/>
            <person name="Goldman G.H."/>
            <person name="Houbraken J."/>
            <person name="Oakley B."/>
            <person name="Pocsi I."/>
            <person name="Scazzocchio C."/>
            <person name="Seiboth B."/>
            <person name="vanKuyk P.A."/>
            <person name="Wortman J."/>
            <person name="Dyer P.S."/>
            <person name="Grigoriev I.V."/>
        </authorList>
    </citation>
    <scope>NUCLEOTIDE SEQUENCE [LARGE SCALE GENOMIC DNA]</scope>
    <source>
        <strain evidence="3">CBS 593.65</strain>
    </source>
</reference>
<dbReference type="STRING" id="1036612.A0A1L9SY48"/>
<feature type="compositionally biased region" description="Polar residues" evidence="1">
    <location>
        <begin position="353"/>
        <end position="366"/>
    </location>
</feature>
<dbReference type="AlphaFoldDB" id="A0A1L9SY48"/>
<feature type="region of interest" description="Disordered" evidence="1">
    <location>
        <begin position="353"/>
        <end position="383"/>
    </location>
</feature>
<accession>A0A1L9SY48</accession>
<dbReference type="GO" id="GO:0005886">
    <property type="term" value="C:plasma membrane"/>
    <property type="evidence" value="ECO:0007669"/>
    <property type="project" value="TreeGrafter"/>
</dbReference>
<evidence type="ECO:0000256" key="1">
    <source>
        <dbReference type="SAM" id="MobiDB-lite"/>
    </source>
</evidence>
<dbReference type="InterPro" id="IPR014752">
    <property type="entry name" value="Arrestin-like_C"/>
</dbReference>
<dbReference type="CDD" id="cd22952">
    <property type="entry name" value="ART10-like"/>
    <property type="match status" value="1"/>
</dbReference>
<proteinExistence type="predicted"/>
<dbReference type="InterPro" id="IPR050357">
    <property type="entry name" value="Arrestin_domain-protein"/>
</dbReference>
<evidence type="ECO:0000313" key="2">
    <source>
        <dbReference type="EMBL" id="OJJ52076.1"/>
    </source>
</evidence>
<dbReference type="GO" id="GO:0070086">
    <property type="term" value="P:ubiquitin-dependent endocytosis"/>
    <property type="evidence" value="ECO:0007669"/>
    <property type="project" value="TreeGrafter"/>
</dbReference>
<organism evidence="2 3">
    <name type="scientific">Aspergillus sydowii CBS 593.65</name>
    <dbReference type="NCBI Taxonomy" id="1036612"/>
    <lineage>
        <taxon>Eukaryota</taxon>
        <taxon>Fungi</taxon>
        <taxon>Dikarya</taxon>
        <taxon>Ascomycota</taxon>
        <taxon>Pezizomycotina</taxon>
        <taxon>Eurotiomycetes</taxon>
        <taxon>Eurotiomycetidae</taxon>
        <taxon>Eurotiales</taxon>
        <taxon>Aspergillaceae</taxon>
        <taxon>Aspergillus</taxon>
        <taxon>Aspergillus subgen. Nidulantes</taxon>
    </lineage>
</organism>
<dbReference type="GO" id="GO:0031625">
    <property type="term" value="F:ubiquitin protein ligase binding"/>
    <property type="evidence" value="ECO:0007669"/>
    <property type="project" value="TreeGrafter"/>
</dbReference>
<dbReference type="PANTHER" id="PTHR11188:SF166">
    <property type="entry name" value="ARRESTIN (OR S-ANTIGEN), N-TERMINAL DOMAIN PROTEIN (AFU_ORTHOLOGUE AFUA_7G02050)"/>
    <property type="match status" value="1"/>
</dbReference>
<dbReference type="Gene3D" id="2.60.40.640">
    <property type="match status" value="1"/>
</dbReference>
<dbReference type="PANTHER" id="PTHR11188">
    <property type="entry name" value="ARRESTIN DOMAIN CONTAINING PROTEIN"/>
    <property type="match status" value="1"/>
</dbReference>
<sequence>MSPRLDITGLRNGKVYTPMEPVKGLVHLKAGGGAPVVSQVTVTLEGVIRTSLIEKGPTFILGNDVPVVASENHQLFETSKAVFPDQNSLSNAVQYTPFNGEYVIPFELNFPQQPQCAKHPDEPAHKGVTLPPSFEARETMCGAVARVQYTIRIDVKDSKGDISFKRTVMLSVAEPPPNQTLMCNRAFHTTSTVRLLDLHLRHMAPTLSLEARLPSTIVRIGQRLPLQMFARGAPLEDEAFFPPTLSRLRISLESTTNIMVKARHKSWTTSTDLLHLKSLSEPVTCRPGLEVLSDINKTILHRVSIPDVAPSFASCTVERTYSIAVDARFSLHKVSKAESMKLRLSVEIWPANRTGQGPSTVPSRSRSAPHERTPSVALRGELSDQGCIQMAAYDSEPPPYS</sequence>
<protein>
    <recommendedName>
        <fullName evidence="4">Arrestin-like N-terminal domain-containing protein</fullName>
    </recommendedName>
</protein>
<dbReference type="GeneID" id="63769262"/>
<dbReference type="VEuPathDB" id="FungiDB:ASPSYDRAFT_95913"/>
<gene>
    <name evidence="2" type="ORF">ASPSYDRAFT_95913</name>
</gene>
<evidence type="ECO:0000313" key="3">
    <source>
        <dbReference type="Proteomes" id="UP000184356"/>
    </source>
</evidence>
<dbReference type="GO" id="GO:0005829">
    <property type="term" value="C:cytosol"/>
    <property type="evidence" value="ECO:0007669"/>
    <property type="project" value="TreeGrafter"/>
</dbReference>
<dbReference type="RefSeq" id="XP_040695882.1">
    <property type="nucleotide sequence ID" value="XM_040853189.1"/>
</dbReference>
<name>A0A1L9SY48_9EURO</name>
<dbReference type="GO" id="GO:0030674">
    <property type="term" value="F:protein-macromolecule adaptor activity"/>
    <property type="evidence" value="ECO:0007669"/>
    <property type="project" value="TreeGrafter"/>
</dbReference>
<dbReference type="Proteomes" id="UP000184356">
    <property type="component" value="Unassembled WGS sequence"/>
</dbReference>
<dbReference type="OrthoDB" id="3365616at2759"/>
<evidence type="ECO:0008006" key="4">
    <source>
        <dbReference type="Google" id="ProtNLM"/>
    </source>
</evidence>
<keyword evidence="3" id="KW-1185">Reference proteome</keyword>
<dbReference type="EMBL" id="KV878605">
    <property type="protein sequence ID" value="OJJ52076.1"/>
    <property type="molecule type" value="Genomic_DNA"/>
</dbReference>